<dbReference type="Pfam" id="PF02518">
    <property type="entry name" value="HATPase_c"/>
    <property type="match status" value="1"/>
</dbReference>
<dbReference type="CDD" id="cd00082">
    <property type="entry name" value="HisKA"/>
    <property type="match status" value="1"/>
</dbReference>
<protein>
    <recommendedName>
        <fullName evidence="3">histidine kinase</fullName>
        <ecNumber evidence="3">2.7.13.3</ecNumber>
    </recommendedName>
</protein>
<dbReference type="PROSITE" id="PS50109">
    <property type="entry name" value="HIS_KIN"/>
    <property type="match status" value="1"/>
</dbReference>
<keyword evidence="8" id="KW-0418">Kinase</keyword>
<dbReference type="InterPro" id="IPR036890">
    <property type="entry name" value="HATPase_C_sf"/>
</dbReference>
<keyword evidence="4" id="KW-1003">Cell membrane</keyword>
<dbReference type="PROSITE" id="PS50112">
    <property type="entry name" value="PAS"/>
    <property type="match status" value="1"/>
</dbReference>
<dbReference type="SMART" id="SM00387">
    <property type="entry name" value="HATPase_c"/>
    <property type="match status" value="1"/>
</dbReference>
<dbReference type="GO" id="GO:0000155">
    <property type="term" value="F:phosphorelay sensor kinase activity"/>
    <property type="evidence" value="ECO:0007669"/>
    <property type="project" value="InterPro"/>
</dbReference>
<keyword evidence="5" id="KW-0597">Phosphoprotein</keyword>
<dbReference type="CDD" id="cd00130">
    <property type="entry name" value="PAS"/>
    <property type="match status" value="1"/>
</dbReference>
<comment type="subcellular location">
    <subcellularLocation>
        <location evidence="2">Cell membrane</location>
        <topology evidence="2">Multi-pass membrane protein</topology>
    </subcellularLocation>
</comment>
<dbReference type="CDD" id="cd12914">
    <property type="entry name" value="PDC1_DGC_like"/>
    <property type="match status" value="1"/>
</dbReference>
<dbReference type="InterPro" id="IPR035965">
    <property type="entry name" value="PAS-like_dom_sf"/>
</dbReference>
<dbReference type="CDD" id="cd12915">
    <property type="entry name" value="PDC2_DGC_like"/>
    <property type="match status" value="1"/>
</dbReference>
<evidence type="ECO:0000256" key="8">
    <source>
        <dbReference type="ARBA" id="ARBA00022777"/>
    </source>
</evidence>
<dbReference type="GO" id="GO:0006355">
    <property type="term" value="P:regulation of DNA-templated transcription"/>
    <property type="evidence" value="ECO:0007669"/>
    <property type="project" value="InterPro"/>
</dbReference>
<dbReference type="Pfam" id="PF00512">
    <property type="entry name" value="HisKA"/>
    <property type="match status" value="1"/>
</dbReference>
<dbReference type="RefSeq" id="WP_163676144.1">
    <property type="nucleotide sequence ID" value="NZ_JAAIYP010000032.1"/>
</dbReference>
<evidence type="ECO:0000313" key="14">
    <source>
        <dbReference type="Proteomes" id="UP000480684"/>
    </source>
</evidence>
<dbReference type="NCBIfam" id="TIGR00229">
    <property type="entry name" value="sensory_box"/>
    <property type="match status" value="1"/>
</dbReference>
<evidence type="ECO:0000256" key="2">
    <source>
        <dbReference type="ARBA" id="ARBA00004651"/>
    </source>
</evidence>
<dbReference type="InterPro" id="IPR052162">
    <property type="entry name" value="Sensor_kinase/Photoreceptor"/>
</dbReference>
<dbReference type="EC" id="2.7.13.3" evidence="3"/>
<keyword evidence="6" id="KW-0808">Transferase</keyword>
<dbReference type="InterPro" id="IPR036097">
    <property type="entry name" value="HisK_dim/P_sf"/>
</dbReference>
<evidence type="ECO:0000256" key="5">
    <source>
        <dbReference type="ARBA" id="ARBA00022553"/>
    </source>
</evidence>
<evidence type="ECO:0000256" key="10">
    <source>
        <dbReference type="ARBA" id="ARBA00023136"/>
    </source>
</evidence>
<dbReference type="InterPro" id="IPR013767">
    <property type="entry name" value="PAS_fold"/>
</dbReference>
<comment type="caution">
    <text evidence="13">The sequence shown here is derived from an EMBL/GenBank/DDBJ whole genome shotgun (WGS) entry which is preliminary data.</text>
</comment>
<dbReference type="Gene3D" id="3.30.565.10">
    <property type="entry name" value="Histidine kinase-like ATPase, C-terminal domain"/>
    <property type="match status" value="1"/>
</dbReference>
<dbReference type="SUPFAM" id="SSF47384">
    <property type="entry name" value="Homodimeric domain of signal transducing histidine kinase"/>
    <property type="match status" value="1"/>
</dbReference>
<dbReference type="InterPro" id="IPR003661">
    <property type="entry name" value="HisK_dim/P_dom"/>
</dbReference>
<dbReference type="InterPro" id="IPR033479">
    <property type="entry name" value="dCache_1"/>
</dbReference>
<keyword evidence="9" id="KW-1133">Transmembrane helix</keyword>
<evidence type="ECO:0000256" key="1">
    <source>
        <dbReference type="ARBA" id="ARBA00000085"/>
    </source>
</evidence>
<dbReference type="PRINTS" id="PR00344">
    <property type="entry name" value="BCTRLSENSOR"/>
</dbReference>
<dbReference type="EMBL" id="JAAIYP010000032">
    <property type="protein sequence ID" value="NFV79549.1"/>
    <property type="molecule type" value="Genomic_DNA"/>
</dbReference>
<dbReference type="PANTHER" id="PTHR43304:SF1">
    <property type="entry name" value="PAC DOMAIN-CONTAINING PROTEIN"/>
    <property type="match status" value="1"/>
</dbReference>
<dbReference type="Proteomes" id="UP000480684">
    <property type="component" value="Unassembled WGS sequence"/>
</dbReference>
<feature type="domain" description="PAS" evidence="12">
    <location>
        <begin position="304"/>
        <end position="356"/>
    </location>
</feature>
<name>A0A7C9UUU2_9PROT</name>
<keyword evidence="7" id="KW-0812">Transmembrane</keyword>
<keyword evidence="14" id="KW-1185">Reference proteome</keyword>
<comment type="catalytic activity">
    <reaction evidence="1">
        <text>ATP + protein L-histidine = ADP + protein N-phospho-L-histidine.</text>
        <dbReference type="EC" id="2.7.13.3"/>
    </reaction>
</comment>
<dbReference type="SMART" id="SM00091">
    <property type="entry name" value="PAS"/>
    <property type="match status" value="1"/>
</dbReference>
<dbReference type="FunFam" id="3.30.565.10:FF:000006">
    <property type="entry name" value="Sensor histidine kinase WalK"/>
    <property type="match status" value="1"/>
</dbReference>
<dbReference type="InterPro" id="IPR004358">
    <property type="entry name" value="Sig_transdc_His_kin-like_C"/>
</dbReference>
<organism evidence="13 14">
    <name type="scientific">Magnetospirillum aberrantis SpK</name>
    <dbReference type="NCBI Taxonomy" id="908842"/>
    <lineage>
        <taxon>Bacteria</taxon>
        <taxon>Pseudomonadati</taxon>
        <taxon>Pseudomonadota</taxon>
        <taxon>Alphaproteobacteria</taxon>
        <taxon>Rhodospirillales</taxon>
        <taxon>Rhodospirillaceae</taxon>
        <taxon>Magnetospirillum</taxon>
    </lineage>
</organism>
<dbReference type="Pfam" id="PF00989">
    <property type="entry name" value="PAS"/>
    <property type="match status" value="1"/>
</dbReference>
<dbReference type="GO" id="GO:0005886">
    <property type="term" value="C:plasma membrane"/>
    <property type="evidence" value="ECO:0007669"/>
    <property type="project" value="UniProtKB-SubCell"/>
</dbReference>
<dbReference type="InterPro" id="IPR003594">
    <property type="entry name" value="HATPase_dom"/>
</dbReference>
<dbReference type="InterPro" id="IPR000014">
    <property type="entry name" value="PAS"/>
</dbReference>
<evidence type="ECO:0000256" key="9">
    <source>
        <dbReference type="ARBA" id="ARBA00022989"/>
    </source>
</evidence>
<dbReference type="Gene3D" id="1.10.287.130">
    <property type="match status" value="1"/>
</dbReference>
<evidence type="ECO:0000256" key="6">
    <source>
        <dbReference type="ARBA" id="ARBA00022679"/>
    </source>
</evidence>
<evidence type="ECO:0000259" key="12">
    <source>
        <dbReference type="PROSITE" id="PS50112"/>
    </source>
</evidence>
<evidence type="ECO:0000256" key="7">
    <source>
        <dbReference type="ARBA" id="ARBA00022692"/>
    </source>
</evidence>
<dbReference type="AlphaFoldDB" id="A0A7C9UUU2"/>
<sequence length="658" mass="72006">MTVTATEIWRQRTTTVAAAEKNLSALSLALSQQTERAFHSVELVVEATALSIEAAGGLERAGTETLHNVLRARITGVPQISGLAVINAQGRVVNGARLFPSPTDDRSGLDYFIQHRDTLSNAILISPTRPSLVDGRAIIPVSRRVSAPDGSFQGIIVATVDPDYFQQSFRRALPAEGGASAIFRSDGILLARTPAVDGMAPGRSYGHLPIFRPDAPRHGLGWGASPMDGAVRILAYDRLDLYPLIVNVSLQESALLADWYGNSGRLALAAAMATLLLGGAAFILVRQSRREEEFVVALRDSEQRLRFAQYALDHAADMVFWIDAEARILYANDAAGSRLGYAPTALVGMPIDRIDPHFSSDFWPRLLRRLKQRGTVRFETTNLTADGGAYPAEVAANCVAFAGADYVCAFVRDISQRKLAEAALAEKTAKLEASNAELEQFAYVASHDLREPLRMVSSFVTLLARRYGPLLTDEAREFIAMAQDGAVRMDRLILGLLEYSRVGRQERPLVPVPLAEMTAQALRALAVAVEEAGATVEVAPDLPRVMANEEELLRLILNLLGNALKYRHPDRLPVVTVGWRREGPEVVYWVADNGIGIAPQYHERVFGIFQRLHSRERYEGTGIGLAICKKIVERAGGRIWIESTPDLGSTFYFSLKVA</sequence>
<dbReference type="SUPFAM" id="SSF55874">
    <property type="entry name" value="ATPase domain of HSP90 chaperone/DNA topoisomerase II/histidine kinase"/>
    <property type="match status" value="1"/>
</dbReference>
<dbReference type="PANTHER" id="PTHR43304">
    <property type="entry name" value="PHYTOCHROME-LIKE PROTEIN CPH1"/>
    <property type="match status" value="1"/>
</dbReference>
<evidence type="ECO:0000313" key="13">
    <source>
        <dbReference type="EMBL" id="NFV79549.1"/>
    </source>
</evidence>
<dbReference type="SUPFAM" id="SSF55785">
    <property type="entry name" value="PYP-like sensor domain (PAS domain)"/>
    <property type="match status" value="1"/>
</dbReference>
<gene>
    <name evidence="13" type="ORF">G4223_05445</name>
</gene>
<dbReference type="SMART" id="SM00388">
    <property type="entry name" value="HisKA"/>
    <property type="match status" value="1"/>
</dbReference>
<reference evidence="13 14" key="1">
    <citation type="submission" date="2020-02" db="EMBL/GenBank/DDBJ databases">
        <authorList>
            <person name="Dziuba M."/>
            <person name="Kuznetsov B."/>
            <person name="Mardanov A."/>
            <person name="Ravin N."/>
            <person name="Grouzdev D."/>
        </authorList>
    </citation>
    <scope>NUCLEOTIDE SEQUENCE [LARGE SCALE GENOMIC DNA]</scope>
    <source>
        <strain evidence="13 14">SpK</strain>
    </source>
</reference>
<proteinExistence type="predicted"/>
<dbReference type="Pfam" id="PF02743">
    <property type="entry name" value="dCache_1"/>
    <property type="match status" value="1"/>
</dbReference>
<feature type="domain" description="Histidine kinase" evidence="11">
    <location>
        <begin position="444"/>
        <end position="658"/>
    </location>
</feature>
<keyword evidence="10" id="KW-0472">Membrane</keyword>
<evidence type="ECO:0000259" key="11">
    <source>
        <dbReference type="PROSITE" id="PS50109"/>
    </source>
</evidence>
<evidence type="ECO:0000256" key="4">
    <source>
        <dbReference type="ARBA" id="ARBA00022475"/>
    </source>
</evidence>
<evidence type="ECO:0000256" key="3">
    <source>
        <dbReference type="ARBA" id="ARBA00012438"/>
    </source>
</evidence>
<dbReference type="InterPro" id="IPR005467">
    <property type="entry name" value="His_kinase_dom"/>
</dbReference>
<accession>A0A7C9UUU2</accession>
<dbReference type="Gene3D" id="3.30.450.20">
    <property type="entry name" value="PAS domain"/>
    <property type="match status" value="3"/>
</dbReference>